<protein>
    <submittedName>
        <fullName evidence="2">Uncharacterized protein</fullName>
    </submittedName>
</protein>
<evidence type="ECO:0000313" key="3">
    <source>
        <dbReference type="Proteomes" id="UP001367508"/>
    </source>
</evidence>
<feature type="region of interest" description="Disordered" evidence="1">
    <location>
        <begin position="139"/>
        <end position="173"/>
    </location>
</feature>
<dbReference type="EMBL" id="JAYMYQ010000006">
    <property type="protein sequence ID" value="KAK7323826.1"/>
    <property type="molecule type" value="Genomic_DNA"/>
</dbReference>
<accession>A0AAN9Q6D5</accession>
<evidence type="ECO:0000313" key="2">
    <source>
        <dbReference type="EMBL" id="KAK7323826.1"/>
    </source>
</evidence>
<dbReference type="AlphaFoldDB" id="A0AAN9Q6D5"/>
<evidence type="ECO:0000256" key="1">
    <source>
        <dbReference type="SAM" id="MobiDB-lite"/>
    </source>
</evidence>
<feature type="compositionally biased region" description="Polar residues" evidence="1">
    <location>
        <begin position="139"/>
        <end position="149"/>
    </location>
</feature>
<gene>
    <name evidence="2" type="ORF">VNO77_27321</name>
</gene>
<name>A0AAN9Q6D5_CANGL</name>
<dbReference type="Proteomes" id="UP001367508">
    <property type="component" value="Unassembled WGS sequence"/>
</dbReference>
<organism evidence="2 3">
    <name type="scientific">Canavalia gladiata</name>
    <name type="common">Sword bean</name>
    <name type="synonym">Dolichos gladiatus</name>
    <dbReference type="NCBI Taxonomy" id="3824"/>
    <lineage>
        <taxon>Eukaryota</taxon>
        <taxon>Viridiplantae</taxon>
        <taxon>Streptophyta</taxon>
        <taxon>Embryophyta</taxon>
        <taxon>Tracheophyta</taxon>
        <taxon>Spermatophyta</taxon>
        <taxon>Magnoliopsida</taxon>
        <taxon>eudicotyledons</taxon>
        <taxon>Gunneridae</taxon>
        <taxon>Pentapetalae</taxon>
        <taxon>rosids</taxon>
        <taxon>fabids</taxon>
        <taxon>Fabales</taxon>
        <taxon>Fabaceae</taxon>
        <taxon>Papilionoideae</taxon>
        <taxon>50 kb inversion clade</taxon>
        <taxon>NPAAA clade</taxon>
        <taxon>indigoferoid/millettioid clade</taxon>
        <taxon>Phaseoleae</taxon>
        <taxon>Canavalia</taxon>
    </lineage>
</organism>
<proteinExistence type="predicted"/>
<keyword evidence="3" id="KW-1185">Reference proteome</keyword>
<comment type="caution">
    <text evidence="2">The sequence shown here is derived from an EMBL/GenBank/DDBJ whole genome shotgun (WGS) entry which is preliminary data.</text>
</comment>
<reference evidence="2 3" key="1">
    <citation type="submission" date="2024-01" db="EMBL/GenBank/DDBJ databases">
        <title>The genomes of 5 underutilized Papilionoideae crops provide insights into root nodulation and disease resistanc.</title>
        <authorList>
            <person name="Jiang F."/>
        </authorList>
    </citation>
    <scope>NUCLEOTIDE SEQUENCE [LARGE SCALE GENOMIC DNA]</scope>
    <source>
        <strain evidence="2">LVBAO_FW01</strain>
        <tissue evidence="2">Leaves</tissue>
    </source>
</reference>
<sequence length="173" mass="19675">MRAPNHVHNKKAMHSRIEGWVVRSSATSLRRPLQFGTSGHNNVHRKPISCPRNLTKNYLHTWLKARQPVTNSSHEAFTIFIEHYRNLVQLVRLHPESRRCRSSGQEIEIKPFKFIRPVPFPRLGIKCKYICWEPANGATSHQGAASSLEPSVEPQAATHAERAGDPPSNPTFF</sequence>